<keyword evidence="2" id="KW-1185">Reference proteome</keyword>
<dbReference type="InterPro" id="IPR001229">
    <property type="entry name" value="Jacalin-like_lectin_dom"/>
</dbReference>
<reference evidence="1 2" key="1">
    <citation type="submission" date="2020-08" db="EMBL/GenBank/DDBJ databases">
        <title>Genome sequence of Rhodobacteraceae bacterium Lw-13e.</title>
        <authorList>
            <person name="Poehlein A."/>
            <person name="Wolter L."/>
            <person name="Daniel R."/>
            <person name="Brinkhoff T."/>
        </authorList>
    </citation>
    <scope>NUCLEOTIDE SEQUENCE [LARGE SCALE GENOMIC DNA]</scope>
    <source>
        <strain evidence="1 2">Lw-13e</strain>
    </source>
</reference>
<dbReference type="EMBL" id="CP060436">
    <property type="protein sequence ID" value="QPM92182.1"/>
    <property type="molecule type" value="Genomic_DNA"/>
</dbReference>
<dbReference type="Gene3D" id="2.100.10.30">
    <property type="entry name" value="Jacalin-like lectin domain"/>
    <property type="match status" value="1"/>
</dbReference>
<gene>
    <name evidence="1" type="ORF">PSAL_034460</name>
</gene>
<organism evidence="1 2">
    <name type="scientific">Pseudooceanicola algae</name>
    <dbReference type="NCBI Taxonomy" id="1537215"/>
    <lineage>
        <taxon>Bacteria</taxon>
        <taxon>Pseudomonadati</taxon>
        <taxon>Pseudomonadota</taxon>
        <taxon>Alphaproteobacteria</taxon>
        <taxon>Rhodobacterales</taxon>
        <taxon>Paracoccaceae</taxon>
        <taxon>Pseudooceanicola</taxon>
    </lineage>
</organism>
<dbReference type="PROSITE" id="PS51752">
    <property type="entry name" value="JACALIN_LECTIN"/>
    <property type="match status" value="1"/>
</dbReference>
<proteinExistence type="predicted"/>
<dbReference type="RefSeq" id="WP_119838101.1">
    <property type="nucleotide sequence ID" value="NZ_CP060436.1"/>
</dbReference>
<sequence>MSIQTIAIGGDGGKSFEEKTVRSIGFRSGERVDAIILNGERHGGNGGKERPIFEMQSDEYIDEMTIWRGGRIHRIKLTTSRGRAMDVGQSGGKQSITLKDIRVLGIGGKSGEELDKLRIRYIENYKASDLIETGVSAVVSVIPQGQRIEVSTSQRVSKLSATRQLMETVFRFETSTETSAGASNAFGEFSAKVNTTFGLEVTSQTEINEQVETEETSTETMSYTPPRGQVGLEIVQVDVFRSQDGLAWMFPTTEPAIVSVSQSEPLANHANLYDMTGLLGLHIPAMAGQKTSHNGYDYFRMTD</sequence>
<dbReference type="AlphaFoldDB" id="A0A418SK17"/>
<dbReference type="KEGG" id="palw:PSAL_034460"/>
<dbReference type="InterPro" id="IPR036404">
    <property type="entry name" value="Jacalin-like_lectin_dom_sf"/>
</dbReference>
<accession>A0A418SK17</accession>
<dbReference type="SUPFAM" id="SSF51101">
    <property type="entry name" value="Mannose-binding lectins"/>
    <property type="match status" value="1"/>
</dbReference>
<name>A0A418SK17_9RHOB</name>
<dbReference type="Proteomes" id="UP000283786">
    <property type="component" value="Chromosome"/>
</dbReference>
<protein>
    <submittedName>
        <fullName evidence="1">Uncharacterized protein</fullName>
    </submittedName>
</protein>
<dbReference type="OrthoDB" id="7808011at2"/>
<dbReference type="SMART" id="SM00915">
    <property type="entry name" value="Jacalin"/>
    <property type="match status" value="1"/>
</dbReference>
<evidence type="ECO:0000313" key="1">
    <source>
        <dbReference type="EMBL" id="QPM92182.1"/>
    </source>
</evidence>
<evidence type="ECO:0000313" key="2">
    <source>
        <dbReference type="Proteomes" id="UP000283786"/>
    </source>
</evidence>